<dbReference type="OrthoDB" id="1683449at2"/>
<dbReference type="RefSeq" id="WP_084575288.1">
    <property type="nucleotide sequence ID" value="NZ_CP155572.1"/>
</dbReference>
<evidence type="ECO:0000313" key="1">
    <source>
        <dbReference type="EMBL" id="SMC63229.1"/>
    </source>
</evidence>
<accession>A0A1W2AR53</accession>
<evidence type="ECO:0000313" key="2">
    <source>
        <dbReference type="Proteomes" id="UP000192738"/>
    </source>
</evidence>
<dbReference type="AlphaFoldDB" id="A0A1W2AR53"/>
<keyword evidence="2" id="KW-1185">Reference proteome</keyword>
<gene>
    <name evidence="1" type="ORF">SAMN04488500_10663</name>
</gene>
<protein>
    <submittedName>
        <fullName evidence="1">Uncharacterized protein</fullName>
    </submittedName>
</protein>
<proteinExistence type="predicted"/>
<dbReference type="Pfam" id="PF11367">
    <property type="entry name" value="Tail_completion_gp17"/>
    <property type="match status" value="1"/>
</dbReference>
<dbReference type="InterPro" id="IPR021508">
    <property type="entry name" value="Gp17-like"/>
</dbReference>
<dbReference type="Gene3D" id="3.30.2000.30">
    <property type="match status" value="1"/>
</dbReference>
<dbReference type="InterPro" id="IPR053745">
    <property type="entry name" value="Viral_Tail_Comp_sf"/>
</dbReference>
<sequence>MIRRRNPIRELQAAVFTILSENQEYHVYDGVPDDAVLPYDLISDYKYEVVPDKTTDIVIIRLEIEAWSGYDGKDEVNKMIADATQVLTAWPIDLSDDGFKVIDQDVKSGEGNRHGDYYYGILTLEVTIQNTGPP</sequence>
<reference evidence="1 2" key="1">
    <citation type="submission" date="2017-04" db="EMBL/GenBank/DDBJ databases">
        <authorList>
            <person name="Afonso C.L."/>
            <person name="Miller P.J."/>
            <person name="Scott M.A."/>
            <person name="Spackman E."/>
            <person name="Goraichik I."/>
            <person name="Dimitrov K.M."/>
            <person name="Suarez D.L."/>
            <person name="Swayne D.E."/>
        </authorList>
    </citation>
    <scope>NUCLEOTIDE SEQUENCE [LARGE SCALE GENOMIC DNA]</scope>
    <source>
        <strain evidence="1 2">DSM 5090</strain>
    </source>
</reference>
<organism evidence="1 2">
    <name type="scientific">Sporomusa malonica</name>
    <dbReference type="NCBI Taxonomy" id="112901"/>
    <lineage>
        <taxon>Bacteria</taxon>
        <taxon>Bacillati</taxon>
        <taxon>Bacillota</taxon>
        <taxon>Negativicutes</taxon>
        <taxon>Selenomonadales</taxon>
        <taxon>Sporomusaceae</taxon>
        <taxon>Sporomusa</taxon>
    </lineage>
</organism>
<dbReference type="STRING" id="112901.SAMN04488500_10663"/>
<dbReference type="Proteomes" id="UP000192738">
    <property type="component" value="Unassembled WGS sequence"/>
</dbReference>
<name>A0A1W2AR53_9FIRM</name>
<dbReference type="EMBL" id="FWXI01000006">
    <property type="protein sequence ID" value="SMC63229.1"/>
    <property type="molecule type" value="Genomic_DNA"/>
</dbReference>